<evidence type="ECO:0000313" key="3">
    <source>
        <dbReference type="Proteomes" id="UP000193870"/>
    </source>
</evidence>
<dbReference type="Proteomes" id="UP000193870">
    <property type="component" value="Unassembled WGS sequence"/>
</dbReference>
<name>A0A1Y5SEK1_9RHOB</name>
<keyword evidence="1" id="KW-1133">Transmembrane helix</keyword>
<gene>
    <name evidence="2" type="ORF">PAM7066_01641</name>
</gene>
<organism evidence="2 3">
    <name type="scientific">Palleronia marisminoris</name>
    <dbReference type="NCBI Taxonomy" id="315423"/>
    <lineage>
        <taxon>Bacteria</taxon>
        <taxon>Pseudomonadati</taxon>
        <taxon>Pseudomonadota</taxon>
        <taxon>Alphaproteobacteria</taxon>
        <taxon>Rhodobacterales</taxon>
        <taxon>Roseobacteraceae</taxon>
        <taxon>Palleronia</taxon>
    </lineage>
</organism>
<dbReference type="AlphaFoldDB" id="A0A1Y5SEK1"/>
<evidence type="ECO:0000313" key="2">
    <source>
        <dbReference type="EMBL" id="SLN38952.1"/>
    </source>
</evidence>
<keyword evidence="3" id="KW-1185">Reference proteome</keyword>
<protein>
    <recommendedName>
        <fullName evidence="4">Major Facilitator Superfamily protein</fullName>
    </recommendedName>
</protein>
<dbReference type="STRING" id="315423.SAMN04488020_10418"/>
<evidence type="ECO:0000256" key="1">
    <source>
        <dbReference type="SAM" id="Phobius"/>
    </source>
</evidence>
<feature type="transmembrane region" description="Helical" evidence="1">
    <location>
        <begin position="50"/>
        <end position="75"/>
    </location>
</feature>
<keyword evidence="1" id="KW-0812">Transmembrane</keyword>
<reference evidence="2 3" key="1">
    <citation type="submission" date="2017-03" db="EMBL/GenBank/DDBJ databases">
        <authorList>
            <person name="Afonso C.L."/>
            <person name="Miller P.J."/>
            <person name="Scott M.A."/>
            <person name="Spackman E."/>
            <person name="Goraichik I."/>
            <person name="Dimitrov K.M."/>
            <person name="Suarez D.L."/>
            <person name="Swayne D.E."/>
        </authorList>
    </citation>
    <scope>NUCLEOTIDE SEQUENCE [LARGE SCALE GENOMIC DNA]</scope>
    <source>
        <strain evidence="2 3">CECT 7066</strain>
    </source>
</reference>
<accession>A0A1Y5SEK1</accession>
<proteinExistence type="predicted"/>
<keyword evidence="1" id="KW-0472">Membrane</keyword>
<dbReference type="EMBL" id="FWFV01000004">
    <property type="protein sequence ID" value="SLN38952.1"/>
    <property type="molecule type" value="Genomic_DNA"/>
</dbReference>
<feature type="transmembrane region" description="Helical" evidence="1">
    <location>
        <begin position="12"/>
        <end position="38"/>
    </location>
</feature>
<sequence>MSANILAVGYGIGPGLALVGGAFFGAAYVMLTGVYLIWSIHALPDRPATGLMVGCLTIAVGQTAGAPVFGLLMAGPGPGPAVARFGGIALLAGFFRAEARSPTRTHSLDAKPSAFRRS</sequence>
<feature type="transmembrane region" description="Helical" evidence="1">
    <location>
        <begin position="81"/>
        <end position="97"/>
    </location>
</feature>
<evidence type="ECO:0008006" key="4">
    <source>
        <dbReference type="Google" id="ProtNLM"/>
    </source>
</evidence>